<dbReference type="InterPro" id="IPR013149">
    <property type="entry name" value="ADH-like_C"/>
</dbReference>
<comment type="cofactor">
    <cofactor evidence="1">
        <name>Zn(2+)</name>
        <dbReference type="ChEBI" id="CHEBI:29105"/>
    </cofactor>
</comment>
<organism evidence="8 9">
    <name type="scientific">Microbacterium salsuginis</name>
    <dbReference type="NCBI Taxonomy" id="2722803"/>
    <lineage>
        <taxon>Bacteria</taxon>
        <taxon>Bacillati</taxon>
        <taxon>Actinomycetota</taxon>
        <taxon>Actinomycetes</taxon>
        <taxon>Micrococcales</taxon>
        <taxon>Microbacteriaceae</taxon>
        <taxon>Microbacterium</taxon>
    </lineage>
</organism>
<gene>
    <name evidence="8" type="ORF">HF576_09985</name>
</gene>
<dbReference type="SUPFAM" id="SSF50129">
    <property type="entry name" value="GroES-like"/>
    <property type="match status" value="1"/>
</dbReference>
<proteinExistence type="inferred from homology"/>
<dbReference type="InterPro" id="IPR036291">
    <property type="entry name" value="NAD(P)-bd_dom_sf"/>
</dbReference>
<evidence type="ECO:0000256" key="4">
    <source>
        <dbReference type="ARBA" id="ARBA00022833"/>
    </source>
</evidence>
<keyword evidence="9" id="KW-1185">Reference proteome</keyword>
<dbReference type="SUPFAM" id="SSF51735">
    <property type="entry name" value="NAD(P)-binding Rossmann-fold domains"/>
    <property type="match status" value="1"/>
</dbReference>
<comment type="caution">
    <text evidence="8">The sequence shown here is derived from an EMBL/GenBank/DDBJ whole genome shotgun (WGS) entry which is preliminary data.</text>
</comment>
<evidence type="ECO:0000256" key="1">
    <source>
        <dbReference type="ARBA" id="ARBA00001947"/>
    </source>
</evidence>
<feature type="domain" description="Alcohol dehydrogenase-like C-terminal" evidence="6">
    <location>
        <begin position="163"/>
        <end position="286"/>
    </location>
</feature>
<accession>A0ABX1KAX3</accession>
<dbReference type="EMBL" id="JABACI010000002">
    <property type="protein sequence ID" value="NLP84181.1"/>
    <property type="molecule type" value="Genomic_DNA"/>
</dbReference>
<dbReference type="Gene3D" id="3.40.50.720">
    <property type="entry name" value="NAD(P)-binding Rossmann-like Domain"/>
    <property type="match status" value="1"/>
</dbReference>
<dbReference type="Proteomes" id="UP001429745">
    <property type="component" value="Unassembled WGS sequence"/>
</dbReference>
<evidence type="ECO:0000313" key="8">
    <source>
        <dbReference type="EMBL" id="NLP84181.1"/>
    </source>
</evidence>
<keyword evidence="5" id="KW-0560">Oxidoreductase</keyword>
<reference evidence="8 9" key="1">
    <citation type="submission" date="2020-04" db="EMBL/GenBank/DDBJ databases">
        <title>CFH 90308 Microbacterium sp.</title>
        <authorList>
            <person name="Nie G."/>
            <person name="Ming H."/>
            <person name="Xia T."/>
        </authorList>
    </citation>
    <scope>NUCLEOTIDE SEQUENCE [LARGE SCALE GENOMIC DNA]</scope>
    <source>
        <strain evidence="8 9">CFH 90308</strain>
    </source>
</reference>
<dbReference type="InterPro" id="IPR013154">
    <property type="entry name" value="ADH-like_N"/>
</dbReference>
<name>A0ABX1KAX3_9MICO</name>
<dbReference type="PANTHER" id="PTHR43161">
    <property type="entry name" value="SORBITOL DEHYDROGENASE"/>
    <property type="match status" value="1"/>
</dbReference>
<comment type="similarity">
    <text evidence="2">Belongs to the zinc-containing alcohol dehydrogenase family.</text>
</comment>
<protein>
    <submittedName>
        <fullName evidence="8">Zinc-binding dehydrogenase</fullName>
    </submittedName>
</protein>
<sequence>MRALVLQEFGRMGVEERPKPVAGNGEVLIRTIATGICGSDIHGYTGHNGRRHPGQVMGHETVGVVAQHGPGTDSAIPLGTVVTVNPQLRAGPDGRARVLGVNPEISSAFAEFFVVPVENVIALPPGMTVEHGALVEPLAVGFHAARRGGVTAGSRVLVIGAGPIGLACVIAARRLGATHVIVSEPVAQRRSRAEQLDATVVDPTVDDVAETCRREGGVDVAIDAVGSATTIATALESVSSGGIVSLVGMASPMIQLPAYAISVSERTIVGSFCYTADEFRETTEWAAGEPALLDRLIDDRVSFDEADAAFTALAGDDASSTSKVLVYAGGLPR</sequence>
<evidence type="ECO:0000256" key="5">
    <source>
        <dbReference type="ARBA" id="ARBA00023002"/>
    </source>
</evidence>
<dbReference type="PANTHER" id="PTHR43161:SF9">
    <property type="entry name" value="SORBITOL DEHYDROGENASE"/>
    <property type="match status" value="1"/>
</dbReference>
<evidence type="ECO:0000313" key="9">
    <source>
        <dbReference type="Proteomes" id="UP001429745"/>
    </source>
</evidence>
<dbReference type="Pfam" id="PF00107">
    <property type="entry name" value="ADH_zinc_N"/>
    <property type="match status" value="1"/>
</dbReference>
<evidence type="ECO:0000256" key="3">
    <source>
        <dbReference type="ARBA" id="ARBA00022723"/>
    </source>
</evidence>
<evidence type="ECO:0000259" key="7">
    <source>
        <dbReference type="Pfam" id="PF08240"/>
    </source>
</evidence>
<evidence type="ECO:0000256" key="2">
    <source>
        <dbReference type="ARBA" id="ARBA00008072"/>
    </source>
</evidence>
<feature type="domain" description="Alcohol dehydrogenase-like N-terminal" evidence="7">
    <location>
        <begin position="23"/>
        <end position="124"/>
    </location>
</feature>
<keyword evidence="4" id="KW-0862">Zinc</keyword>
<dbReference type="InterPro" id="IPR011032">
    <property type="entry name" value="GroES-like_sf"/>
</dbReference>
<evidence type="ECO:0000259" key="6">
    <source>
        <dbReference type="Pfam" id="PF00107"/>
    </source>
</evidence>
<dbReference type="Pfam" id="PF08240">
    <property type="entry name" value="ADH_N"/>
    <property type="match status" value="1"/>
</dbReference>
<dbReference type="Gene3D" id="3.90.180.10">
    <property type="entry name" value="Medium-chain alcohol dehydrogenases, catalytic domain"/>
    <property type="match status" value="1"/>
</dbReference>
<keyword evidence="3" id="KW-0479">Metal-binding</keyword>